<dbReference type="EMBL" id="FMTP01000008">
    <property type="protein sequence ID" value="SCW93450.1"/>
    <property type="molecule type" value="Genomic_DNA"/>
</dbReference>
<dbReference type="PANTHER" id="PTHR47628">
    <property type="match status" value="1"/>
</dbReference>
<evidence type="ECO:0000256" key="1">
    <source>
        <dbReference type="SAM" id="SignalP"/>
    </source>
</evidence>
<dbReference type="AlphaFoldDB" id="A0A1G4UIG9"/>
<protein>
    <submittedName>
        <fullName evidence="2">Urea transport system substrate-binding protein</fullName>
    </submittedName>
</protein>
<dbReference type="RefSeq" id="WP_091443577.1">
    <property type="nucleotide sequence ID" value="NZ_FMTP01000008.1"/>
</dbReference>
<dbReference type="InterPro" id="IPR006311">
    <property type="entry name" value="TAT_signal"/>
</dbReference>
<evidence type="ECO:0000313" key="2">
    <source>
        <dbReference type="EMBL" id="SCW93450.1"/>
    </source>
</evidence>
<dbReference type="SUPFAM" id="SSF53822">
    <property type="entry name" value="Periplasmic binding protein-like I"/>
    <property type="match status" value="1"/>
</dbReference>
<dbReference type="Pfam" id="PF13433">
    <property type="entry name" value="Peripla_BP_5"/>
    <property type="match status" value="1"/>
</dbReference>
<dbReference type="PROSITE" id="PS51318">
    <property type="entry name" value="TAT"/>
    <property type="match status" value="1"/>
</dbReference>
<keyword evidence="3" id="KW-1185">Reference proteome</keyword>
<dbReference type="STRING" id="177413.SAMN05660859_3954"/>
<feature type="signal peptide" evidence="1">
    <location>
        <begin position="1"/>
        <end position="28"/>
    </location>
</feature>
<keyword evidence="1" id="KW-0732">Signal</keyword>
<dbReference type="InterPro" id="IPR028082">
    <property type="entry name" value="Peripla_BP_I"/>
</dbReference>
<organism evidence="2 3">
    <name type="scientific">Ancylobacter rudongensis</name>
    <dbReference type="NCBI Taxonomy" id="177413"/>
    <lineage>
        <taxon>Bacteria</taxon>
        <taxon>Pseudomonadati</taxon>
        <taxon>Pseudomonadota</taxon>
        <taxon>Alphaproteobacteria</taxon>
        <taxon>Hyphomicrobiales</taxon>
        <taxon>Xanthobacteraceae</taxon>
        <taxon>Ancylobacter</taxon>
    </lineage>
</organism>
<feature type="chain" id="PRO_5011471540" evidence="1">
    <location>
        <begin position="29"/>
        <end position="417"/>
    </location>
</feature>
<sequence length="417" mass="45058">MVNITRRSLLQASGLAAVGLASPLSAPAFLRNAQAQSGPVKLGCLFSSSGTMANLEGRLNYVVKMAADEINAKGGVNGRTIDVLVSDPASDWPLYAQSAKQMLQQEKVSALFGCWTSVSRKTVLPVVEQENGLLYYPLHFEGDENSKNVVYVNSPPASSVLPAVDYLMGEEGVSAKRFFMLGSDYVWPRTINKQLKGYWKSKGIPESAWKEEYVPFGFSNFQTLVNQIRAFADEGGGQPVVVLTVVGNSIPDFMREFANQGILATDIPVLGLDMVEADLEGLDTAKLVGHLNCWAYLQNAKGPANEAFLKNWAAYVKAKNVPFSGTVSIDPMVSAYDSVHLWAMAAAKAGSFDVPEVSKAFAGLTFDCPSGYKISMTGENNYVARGVFIGSVNDAQGFDILWQSKDTPKPVPFSPYG</sequence>
<accession>A0A1G4UIG9</accession>
<reference evidence="3" key="1">
    <citation type="submission" date="2016-10" db="EMBL/GenBank/DDBJ databases">
        <authorList>
            <person name="Varghese N."/>
            <person name="Submissions S."/>
        </authorList>
    </citation>
    <scope>NUCLEOTIDE SEQUENCE [LARGE SCALE GENOMIC DNA]</scope>
    <source>
        <strain evidence="3">CGMCC 1.1761</strain>
    </source>
</reference>
<gene>
    <name evidence="2" type="ORF">SAMN05660859_3954</name>
</gene>
<dbReference type="Gene3D" id="3.40.50.2300">
    <property type="match status" value="2"/>
</dbReference>
<proteinExistence type="predicted"/>
<dbReference type="Proteomes" id="UP000198889">
    <property type="component" value="Unassembled WGS sequence"/>
</dbReference>
<name>A0A1G4UIG9_9HYPH</name>
<evidence type="ECO:0000313" key="3">
    <source>
        <dbReference type="Proteomes" id="UP000198889"/>
    </source>
</evidence>
<dbReference type="PANTHER" id="PTHR47628:SF1">
    <property type="entry name" value="ALIPHATIC AMIDASE EXPRESSION-REGULATING PROTEIN"/>
    <property type="match status" value="1"/>
</dbReference>